<sequence length="208" mass="23072">MQSPLPPGSYRDADMAATGEREDLSAAASGKANASWLFFKSGVVDDDDDDDVDDGEEKEEEDGEGLGEGAAADETETDSCAEKERSRCPPGEEVSEGDYVQVGIGLEGRKRTATVTPHKVQTSKVGIKNNKVQAQYLSALAKDAERISQENENLRLQLAFRTKELEHAEQRFKLELALKNKEIEYLKKQNDDLKTENQKCYSSHLYHS</sequence>
<comment type="caution">
    <text evidence="3">The sequence shown here is derived from an EMBL/GenBank/DDBJ whole genome shotgun (WGS) entry which is preliminary data.</text>
</comment>
<gene>
    <name evidence="3" type="ORF">E2562_023385</name>
</gene>
<protein>
    <submittedName>
        <fullName evidence="3">Uncharacterized protein</fullName>
    </submittedName>
</protein>
<dbReference type="EMBL" id="SPHZ02000005">
    <property type="protein sequence ID" value="KAF0918313.1"/>
    <property type="molecule type" value="Genomic_DNA"/>
</dbReference>
<accession>A0A6G1E2Z5</accession>
<dbReference type="AlphaFoldDB" id="A0A6G1E2Z5"/>
<feature type="coiled-coil region" evidence="1">
    <location>
        <begin position="137"/>
        <end position="196"/>
    </location>
</feature>
<evidence type="ECO:0000313" key="3">
    <source>
        <dbReference type="EMBL" id="KAF0918313.1"/>
    </source>
</evidence>
<evidence type="ECO:0000256" key="2">
    <source>
        <dbReference type="SAM" id="MobiDB-lite"/>
    </source>
</evidence>
<feature type="compositionally biased region" description="Acidic residues" evidence="2">
    <location>
        <begin position="44"/>
        <end position="79"/>
    </location>
</feature>
<proteinExistence type="predicted"/>
<feature type="compositionally biased region" description="Basic and acidic residues" evidence="2">
    <location>
        <begin position="11"/>
        <end position="24"/>
    </location>
</feature>
<evidence type="ECO:0000313" key="4">
    <source>
        <dbReference type="Proteomes" id="UP000479710"/>
    </source>
</evidence>
<dbReference type="Proteomes" id="UP000479710">
    <property type="component" value="Unassembled WGS sequence"/>
</dbReference>
<evidence type="ECO:0000256" key="1">
    <source>
        <dbReference type="SAM" id="Coils"/>
    </source>
</evidence>
<feature type="region of interest" description="Disordered" evidence="2">
    <location>
        <begin position="1"/>
        <end position="99"/>
    </location>
</feature>
<keyword evidence="1" id="KW-0175">Coiled coil</keyword>
<name>A0A6G1E2Z5_9ORYZ</name>
<dbReference type="OrthoDB" id="692592at2759"/>
<organism evidence="3 4">
    <name type="scientific">Oryza meyeriana var. granulata</name>
    <dbReference type="NCBI Taxonomy" id="110450"/>
    <lineage>
        <taxon>Eukaryota</taxon>
        <taxon>Viridiplantae</taxon>
        <taxon>Streptophyta</taxon>
        <taxon>Embryophyta</taxon>
        <taxon>Tracheophyta</taxon>
        <taxon>Spermatophyta</taxon>
        <taxon>Magnoliopsida</taxon>
        <taxon>Liliopsida</taxon>
        <taxon>Poales</taxon>
        <taxon>Poaceae</taxon>
        <taxon>BOP clade</taxon>
        <taxon>Oryzoideae</taxon>
        <taxon>Oryzeae</taxon>
        <taxon>Oryzinae</taxon>
        <taxon>Oryza</taxon>
        <taxon>Oryza meyeriana</taxon>
    </lineage>
</organism>
<keyword evidence="4" id="KW-1185">Reference proteome</keyword>
<reference evidence="3 4" key="1">
    <citation type="submission" date="2019-11" db="EMBL/GenBank/DDBJ databases">
        <title>Whole genome sequence of Oryza granulata.</title>
        <authorList>
            <person name="Li W."/>
        </authorList>
    </citation>
    <scope>NUCLEOTIDE SEQUENCE [LARGE SCALE GENOMIC DNA]</scope>
    <source>
        <strain evidence="4">cv. Menghai</strain>
        <tissue evidence="3">Leaf</tissue>
    </source>
</reference>